<sequence>MQDVIVNLCPTGMIPTKEITPHVPISPNEIIEDVLACAEVGVTMVHAHARDKNGKPDYNPEIYAEILQGIRKHRPDLIVGISLSGRDFKEFEKRSAGLFNKGEARPDTGSLTTSSLNFPKQASVNDPEMIKNLAQTMLEKGILPELEVFDTGMINYVKYLIKKELIKPPYYLNLLFGNIANAQADEQEAKLMLQRLPENSFWSFAGIGDCQLEMNTLAIEWGGGVRVGLEDNIYFDPSRTKLATNLEMIKRIKQIAETNNRRIMDPLELRKKLHLHTEKGMYGIIKD</sequence>
<evidence type="ECO:0000313" key="6">
    <source>
        <dbReference type="Proteomes" id="UP000177594"/>
    </source>
</evidence>
<keyword evidence="4" id="KW-0862">Zinc</keyword>
<dbReference type="Pfam" id="PF05853">
    <property type="entry name" value="BKACE"/>
    <property type="match status" value="1"/>
</dbReference>
<dbReference type="PANTHER" id="PTHR37418:SF2">
    <property type="entry name" value="3-KETO-5-AMINOHEXANOATE CLEAVAGE ENZYME"/>
    <property type="match status" value="1"/>
</dbReference>
<reference evidence="5 6" key="1">
    <citation type="journal article" date="2016" name="Nat. Commun.">
        <title>Thousands of microbial genomes shed light on interconnected biogeochemical processes in an aquifer system.</title>
        <authorList>
            <person name="Anantharaman K."/>
            <person name="Brown C.T."/>
            <person name="Hug L.A."/>
            <person name="Sharon I."/>
            <person name="Castelle C.J."/>
            <person name="Probst A.J."/>
            <person name="Thomas B.C."/>
            <person name="Singh A."/>
            <person name="Wilkins M.J."/>
            <person name="Karaoz U."/>
            <person name="Brodie E.L."/>
            <person name="Williams K.H."/>
            <person name="Hubbard S.S."/>
            <person name="Banfield J.F."/>
        </authorList>
    </citation>
    <scope>NUCLEOTIDE SEQUENCE [LARGE SCALE GENOMIC DNA]</scope>
</reference>
<comment type="caution">
    <text evidence="5">The sequence shown here is derived from an EMBL/GenBank/DDBJ whole genome shotgun (WGS) entry which is preliminary data.</text>
</comment>
<dbReference type="PANTHER" id="PTHR37418">
    <property type="entry name" value="3-KETO-5-AMINOHEXANOATE CLEAVAGE ENZYME-RELATED"/>
    <property type="match status" value="1"/>
</dbReference>
<evidence type="ECO:0000313" key="5">
    <source>
        <dbReference type="EMBL" id="OGM99812.1"/>
    </source>
</evidence>
<dbReference type="Proteomes" id="UP000177594">
    <property type="component" value="Unassembled WGS sequence"/>
</dbReference>
<keyword evidence="3" id="KW-0479">Metal-binding</keyword>
<evidence type="ECO:0000256" key="4">
    <source>
        <dbReference type="ARBA" id="ARBA00022833"/>
    </source>
</evidence>
<dbReference type="GO" id="GO:0043720">
    <property type="term" value="F:3-keto-5-aminohexanoate cleavage activity"/>
    <property type="evidence" value="ECO:0007669"/>
    <property type="project" value="InterPro"/>
</dbReference>
<evidence type="ECO:0000256" key="1">
    <source>
        <dbReference type="ARBA" id="ARBA00001947"/>
    </source>
</evidence>
<dbReference type="InterPro" id="IPR013785">
    <property type="entry name" value="Aldolase_TIM"/>
</dbReference>
<dbReference type="GO" id="GO:0046872">
    <property type="term" value="F:metal ion binding"/>
    <property type="evidence" value="ECO:0007669"/>
    <property type="project" value="UniProtKB-KW"/>
</dbReference>
<name>A0A1F8EG57_9BACT</name>
<protein>
    <recommendedName>
        <fullName evidence="7">3-keto-5-aminohexanoate cleavage protein</fullName>
    </recommendedName>
</protein>
<gene>
    <name evidence="5" type="ORF">A2817_02085</name>
</gene>
<dbReference type="AlphaFoldDB" id="A0A1F8EG57"/>
<keyword evidence="2" id="KW-0808">Transferase</keyword>
<dbReference type="EMBL" id="MGIZ01000009">
    <property type="protein sequence ID" value="OGM99812.1"/>
    <property type="molecule type" value="Genomic_DNA"/>
</dbReference>
<evidence type="ECO:0000256" key="2">
    <source>
        <dbReference type="ARBA" id="ARBA00022679"/>
    </source>
</evidence>
<accession>A0A1F8EG57</accession>
<dbReference type="Gene3D" id="3.20.20.70">
    <property type="entry name" value="Aldolase class I"/>
    <property type="match status" value="1"/>
</dbReference>
<evidence type="ECO:0000256" key="3">
    <source>
        <dbReference type="ARBA" id="ARBA00022723"/>
    </source>
</evidence>
<organism evidence="5 6">
    <name type="scientific">Candidatus Yanofskybacteria bacterium RIFCSPHIGHO2_01_FULL_39_8b</name>
    <dbReference type="NCBI Taxonomy" id="1802659"/>
    <lineage>
        <taxon>Bacteria</taxon>
        <taxon>Candidatus Yanofskyibacteriota</taxon>
    </lineage>
</organism>
<proteinExistence type="predicted"/>
<evidence type="ECO:0008006" key="7">
    <source>
        <dbReference type="Google" id="ProtNLM"/>
    </source>
</evidence>
<dbReference type="InterPro" id="IPR008567">
    <property type="entry name" value="BKACE"/>
</dbReference>
<comment type="cofactor">
    <cofactor evidence="1">
        <name>Zn(2+)</name>
        <dbReference type="ChEBI" id="CHEBI:29105"/>
    </cofactor>
</comment>